<evidence type="ECO:0000259" key="2">
    <source>
        <dbReference type="Pfam" id="PF03432"/>
    </source>
</evidence>
<name>A0AAE6MHM0_9SPHI</name>
<evidence type="ECO:0000313" key="5">
    <source>
        <dbReference type="Proteomes" id="UP000250557"/>
    </source>
</evidence>
<proteinExistence type="predicted"/>
<organism evidence="3 5">
    <name type="scientific">Mucilaginibacter rubeus</name>
    <dbReference type="NCBI Taxonomy" id="2027860"/>
    <lineage>
        <taxon>Bacteria</taxon>
        <taxon>Pseudomonadati</taxon>
        <taxon>Bacteroidota</taxon>
        <taxon>Sphingobacteriia</taxon>
        <taxon>Sphingobacteriales</taxon>
        <taxon>Sphingobacteriaceae</taxon>
        <taxon>Mucilaginibacter</taxon>
    </lineage>
</organism>
<feature type="domain" description="MobA/VirD2-like nuclease" evidence="2">
    <location>
        <begin position="40"/>
        <end position="142"/>
    </location>
</feature>
<dbReference type="Proteomes" id="UP000250557">
    <property type="component" value="Chromosome"/>
</dbReference>
<accession>A0AAE6MHM0</accession>
<protein>
    <submittedName>
        <fullName evidence="3">Relaxase/mobilization nuclease domain-containing protein</fullName>
    </submittedName>
</protein>
<evidence type="ECO:0000256" key="1">
    <source>
        <dbReference type="SAM" id="MobiDB-lite"/>
    </source>
</evidence>
<dbReference type="RefSeq" id="WP_112652487.1">
    <property type="nucleotide sequence ID" value="NZ_CP043451.1"/>
</dbReference>
<dbReference type="EMBL" id="CP043451">
    <property type="protein sequence ID" value="QEM03678.1"/>
    <property type="molecule type" value="Genomic_DNA"/>
</dbReference>
<evidence type="ECO:0000313" key="4">
    <source>
        <dbReference type="EMBL" id="QTE47552.1"/>
    </source>
</evidence>
<evidence type="ECO:0000313" key="6">
    <source>
        <dbReference type="Proteomes" id="UP000663940"/>
    </source>
</evidence>
<keyword evidence="6" id="KW-1185">Reference proteome</keyword>
<dbReference type="AlphaFoldDB" id="A0AAE6MHM0"/>
<feature type="region of interest" description="Disordered" evidence="1">
    <location>
        <begin position="407"/>
        <end position="427"/>
    </location>
</feature>
<gene>
    <name evidence="3" type="ORF">DIU31_009185</name>
    <name evidence="4" type="ORF">J3L21_18460</name>
</gene>
<feature type="compositionally biased region" description="Basic residues" evidence="1">
    <location>
        <begin position="414"/>
        <end position="427"/>
    </location>
</feature>
<dbReference type="Proteomes" id="UP000663940">
    <property type="component" value="Chromosome"/>
</dbReference>
<evidence type="ECO:0000313" key="3">
    <source>
        <dbReference type="EMBL" id="QEM03678.1"/>
    </source>
</evidence>
<dbReference type="EMBL" id="CP071880">
    <property type="protein sequence ID" value="QTE47552.1"/>
    <property type="molecule type" value="Genomic_DNA"/>
</dbReference>
<sequence length="427" mass="48405">MIVKILSSAASFPGVDYNTSKMDRNKGELMAVRNFGALQGLTNLRPEDYINYLKMVSATNKAVSKPQFHVTISTEGRLHNKHELTGIAEQWLDKMGYAAQPYLIVFHKDTDNNHIHVVSTRIDKNGKKINSGFEKNRAIQQLNEVVGIAPVLYAKSDIESALGYSYSTKAQFMMILEAQGYKFSENEGLLNIIKYGKVQAQVNTQQVLAHMRTEPDKKRTAQLKAILYKYTQQHDLSSLTQYLKSKHGLILLLHAKGDQPPYGYSVIDHAGKNVFKGSEILALKNLLSMISNPPDDQRDQAEPVKYQLADDDPGRRTYYKAMLKVATNNYPDIRQGLHQVGIDIYERDNRYLLINHKDGAFIPLDQLLEPADYHRTLEAFDASGELESELSPEHLFIPPPIIAESIDDEAINGRNRRRKKHPRTNSR</sequence>
<reference evidence="3 5" key="1">
    <citation type="submission" date="2019-08" db="EMBL/GenBank/DDBJ databases">
        <title>Comparative genome analysis confer to the adaptation heavy metal polluted environment.</title>
        <authorList>
            <person name="Li Y."/>
        </authorList>
    </citation>
    <scope>NUCLEOTIDE SEQUENCE [LARGE SCALE GENOMIC DNA]</scope>
    <source>
        <strain evidence="3 5">P2</strain>
    </source>
</reference>
<reference evidence="4 6" key="2">
    <citation type="submission" date="2021-03" db="EMBL/GenBank/DDBJ databases">
        <title>Mucilaginibacter strains isolated from gold and copper mining confer multi heavy-metal resistance.</title>
        <authorList>
            <person name="Li Y."/>
        </authorList>
    </citation>
    <scope>NUCLEOTIDE SEQUENCE [LARGE SCALE GENOMIC DNA]</scope>
    <source>
        <strain evidence="4 6">P2-4</strain>
    </source>
</reference>
<dbReference type="Pfam" id="PF03432">
    <property type="entry name" value="Relaxase"/>
    <property type="match status" value="1"/>
</dbReference>
<dbReference type="InterPro" id="IPR005094">
    <property type="entry name" value="Endonuclease_MobA/VirD2"/>
</dbReference>